<keyword evidence="7 9" id="KW-0456">Lyase</keyword>
<dbReference type="GO" id="GO:0005737">
    <property type="term" value="C:cytoplasm"/>
    <property type="evidence" value="ECO:0007669"/>
    <property type="project" value="UniProtKB-SubCell"/>
</dbReference>
<dbReference type="EC" id="4.2.1.59" evidence="2"/>
<evidence type="ECO:0000256" key="4">
    <source>
        <dbReference type="ARBA" id="ARBA00022516"/>
    </source>
</evidence>
<gene>
    <name evidence="9" type="primary">fabZ</name>
    <name evidence="9" type="ORF">ENX16_03515</name>
</gene>
<dbReference type="NCBIfam" id="NF000582">
    <property type="entry name" value="PRK00006.1"/>
    <property type="match status" value="1"/>
</dbReference>
<dbReference type="GO" id="GO:0009245">
    <property type="term" value="P:lipid A biosynthetic process"/>
    <property type="evidence" value="ECO:0007669"/>
    <property type="project" value="UniProtKB-KW"/>
</dbReference>
<reference evidence="9" key="1">
    <citation type="journal article" date="2020" name="mSystems">
        <title>Genome- and Community-Level Interaction Insights into Carbon Utilization and Element Cycling Functions of Hydrothermarchaeota in Hydrothermal Sediment.</title>
        <authorList>
            <person name="Zhou Z."/>
            <person name="Liu Y."/>
            <person name="Xu W."/>
            <person name="Pan J."/>
            <person name="Luo Z.H."/>
            <person name="Li M."/>
        </authorList>
    </citation>
    <scope>NUCLEOTIDE SEQUENCE [LARGE SCALE GENOMIC DNA]</scope>
    <source>
        <strain evidence="9">SpSt-914</strain>
    </source>
</reference>
<organism evidence="9">
    <name type="scientific">candidate division WOR-3 bacterium</name>
    <dbReference type="NCBI Taxonomy" id="2052148"/>
    <lineage>
        <taxon>Bacteria</taxon>
        <taxon>Bacteria division WOR-3</taxon>
    </lineage>
</organism>
<evidence type="ECO:0000256" key="3">
    <source>
        <dbReference type="ARBA" id="ARBA00022490"/>
    </source>
</evidence>
<dbReference type="EMBL" id="DTMZ01000077">
    <property type="protein sequence ID" value="HGD13128.1"/>
    <property type="molecule type" value="Genomic_DNA"/>
</dbReference>
<evidence type="ECO:0000256" key="8">
    <source>
        <dbReference type="ARBA" id="ARBA00025049"/>
    </source>
</evidence>
<protein>
    <recommendedName>
        <fullName evidence="2">3-hydroxyacyl-[acyl-carrier-protein] dehydratase</fullName>
        <ecNumber evidence="2">4.2.1.59</ecNumber>
    </recommendedName>
</protein>
<dbReference type="InterPro" id="IPR013114">
    <property type="entry name" value="FabA_FabZ"/>
</dbReference>
<dbReference type="SUPFAM" id="SSF54637">
    <property type="entry name" value="Thioesterase/thiol ester dehydrase-isomerase"/>
    <property type="match status" value="1"/>
</dbReference>
<dbReference type="InterPro" id="IPR029069">
    <property type="entry name" value="HotDog_dom_sf"/>
</dbReference>
<comment type="caution">
    <text evidence="9">The sequence shown here is derived from an EMBL/GenBank/DDBJ whole genome shotgun (WGS) entry which is preliminary data.</text>
</comment>
<comment type="function">
    <text evidence="8">Involved in unsaturated fatty acids biosynthesis. Catalyzes the dehydration of short chain beta-hydroxyacyl-ACPs and long chain saturated and unsaturated beta-hydroxyacyl-ACPs.</text>
</comment>
<dbReference type="CDD" id="cd01288">
    <property type="entry name" value="FabZ"/>
    <property type="match status" value="1"/>
</dbReference>
<sequence length="140" mass="15499">MTKPIDVRAYLPHREPFLLIDGVTRIDENEIECLRNIRPEEYYFAGHFPGNPVLPGVLMVEAIAQAGILLVLIHQPELVGKTPLFAGIDDVRFRRVVRPGEQLRIIAKLITARAGVFKFAGRVLVGDELACTATVTGAVR</sequence>
<name>A0A7V3UZQ6_UNCW3</name>
<accession>A0A7V3UZQ6</accession>
<evidence type="ECO:0000256" key="7">
    <source>
        <dbReference type="ARBA" id="ARBA00023239"/>
    </source>
</evidence>
<keyword evidence="4" id="KW-0444">Lipid biosynthesis</keyword>
<dbReference type="PANTHER" id="PTHR30272:SF1">
    <property type="entry name" value="3-HYDROXYACYL-[ACYL-CARRIER-PROTEIN] DEHYDRATASE"/>
    <property type="match status" value="1"/>
</dbReference>
<dbReference type="GO" id="GO:0019171">
    <property type="term" value="F:(3R)-hydroxyacyl-[acyl-carrier-protein] dehydratase activity"/>
    <property type="evidence" value="ECO:0007669"/>
    <property type="project" value="UniProtKB-EC"/>
</dbReference>
<comment type="subcellular location">
    <subcellularLocation>
        <location evidence="1">Cytoplasm</location>
    </subcellularLocation>
</comment>
<dbReference type="Gene3D" id="3.10.129.10">
    <property type="entry name" value="Hotdog Thioesterase"/>
    <property type="match status" value="1"/>
</dbReference>
<dbReference type="AlphaFoldDB" id="A0A7V3UZQ6"/>
<dbReference type="PANTHER" id="PTHR30272">
    <property type="entry name" value="3-HYDROXYACYL-[ACYL-CARRIER-PROTEIN] DEHYDRATASE"/>
    <property type="match status" value="1"/>
</dbReference>
<evidence type="ECO:0000256" key="1">
    <source>
        <dbReference type="ARBA" id="ARBA00004496"/>
    </source>
</evidence>
<evidence type="ECO:0000256" key="6">
    <source>
        <dbReference type="ARBA" id="ARBA00023098"/>
    </source>
</evidence>
<keyword evidence="5" id="KW-0441">Lipid A biosynthesis</keyword>
<evidence type="ECO:0000256" key="5">
    <source>
        <dbReference type="ARBA" id="ARBA00022556"/>
    </source>
</evidence>
<keyword evidence="6" id="KW-0443">Lipid metabolism</keyword>
<evidence type="ECO:0000313" key="9">
    <source>
        <dbReference type="EMBL" id="HGD13128.1"/>
    </source>
</evidence>
<dbReference type="FunFam" id="3.10.129.10:FF:000001">
    <property type="entry name" value="3-hydroxyacyl-[acyl-carrier-protein] dehydratase FabZ"/>
    <property type="match status" value="1"/>
</dbReference>
<evidence type="ECO:0000256" key="2">
    <source>
        <dbReference type="ARBA" id="ARBA00013167"/>
    </source>
</evidence>
<dbReference type="GO" id="GO:0016020">
    <property type="term" value="C:membrane"/>
    <property type="evidence" value="ECO:0007669"/>
    <property type="project" value="GOC"/>
</dbReference>
<dbReference type="Pfam" id="PF07977">
    <property type="entry name" value="FabA"/>
    <property type="match status" value="1"/>
</dbReference>
<proteinExistence type="predicted"/>
<keyword evidence="3" id="KW-0963">Cytoplasm</keyword>